<evidence type="ECO:0000259" key="1">
    <source>
        <dbReference type="Pfam" id="PF01883"/>
    </source>
</evidence>
<name>A0ABV9F740_9BACL</name>
<dbReference type="EMBL" id="JBHSEP010000003">
    <property type="protein sequence ID" value="MFC4597783.1"/>
    <property type="molecule type" value="Genomic_DNA"/>
</dbReference>
<gene>
    <name evidence="2" type="ORF">ACFO3S_05985</name>
</gene>
<feature type="domain" description="MIP18 family-like" evidence="1">
    <location>
        <begin position="3"/>
        <end position="75"/>
    </location>
</feature>
<dbReference type="Gene3D" id="3.30.300.130">
    <property type="entry name" value="Fe-S cluster assembly (FSCA)"/>
    <property type="match status" value="1"/>
</dbReference>
<dbReference type="Proteomes" id="UP001596028">
    <property type="component" value="Unassembled WGS sequence"/>
</dbReference>
<keyword evidence="3" id="KW-1185">Reference proteome</keyword>
<accession>A0ABV9F740</accession>
<dbReference type="SUPFAM" id="SSF117916">
    <property type="entry name" value="Fe-S cluster assembly (FSCA) domain-like"/>
    <property type="match status" value="1"/>
</dbReference>
<sequence length="104" mass="11402">MNEERLMTALEEVIDPEIGVNIVDLGLVYGIETADHGKVVIEMTLTIPECPLADQIVANVKSAAGSVEGVEQVEVKLVFEPKWTPARISDEGREQIRARQTSLT</sequence>
<dbReference type="InterPro" id="IPR052339">
    <property type="entry name" value="Fe-S_Maturation_MIP18"/>
</dbReference>
<dbReference type="Pfam" id="PF01883">
    <property type="entry name" value="FeS_assembly_P"/>
    <property type="match status" value="1"/>
</dbReference>
<comment type="caution">
    <text evidence="2">The sequence shown here is derived from an EMBL/GenBank/DDBJ whole genome shotgun (WGS) entry which is preliminary data.</text>
</comment>
<dbReference type="PANTHER" id="PTHR42831:SF1">
    <property type="entry name" value="FE-S PROTEIN MATURATION AUXILIARY FACTOR YITW"/>
    <property type="match status" value="1"/>
</dbReference>
<protein>
    <submittedName>
        <fullName evidence="2">Metal-sulfur cluster assembly factor</fullName>
    </submittedName>
</protein>
<reference evidence="3" key="1">
    <citation type="journal article" date="2019" name="Int. J. Syst. Evol. Microbiol.">
        <title>The Global Catalogue of Microorganisms (GCM) 10K type strain sequencing project: providing services to taxonomists for standard genome sequencing and annotation.</title>
        <authorList>
            <consortium name="The Broad Institute Genomics Platform"/>
            <consortium name="The Broad Institute Genome Sequencing Center for Infectious Disease"/>
            <person name="Wu L."/>
            <person name="Ma J."/>
        </authorList>
    </citation>
    <scope>NUCLEOTIDE SEQUENCE [LARGE SCALE GENOMIC DNA]</scope>
    <source>
        <strain evidence="3">CCUG 49571</strain>
    </source>
</reference>
<organism evidence="2 3">
    <name type="scientific">Cohnella hongkongensis</name>
    <dbReference type="NCBI Taxonomy" id="178337"/>
    <lineage>
        <taxon>Bacteria</taxon>
        <taxon>Bacillati</taxon>
        <taxon>Bacillota</taxon>
        <taxon>Bacilli</taxon>
        <taxon>Bacillales</taxon>
        <taxon>Paenibacillaceae</taxon>
        <taxon>Cohnella</taxon>
    </lineage>
</organism>
<dbReference type="InterPro" id="IPR034904">
    <property type="entry name" value="FSCA_dom_sf"/>
</dbReference>
<dbReference type="InterPro" id="IPR002744">
    <property type="entry name" value="MIP18-like"/>
</dbReference>
<proteinExistence type="predicted"/>
<evidence type="ECO:0000313" key="3">
    <source>
        <dbReference type="Proteomes" id="UP001596028"/>
    </source>
</evidence>
<dbReference type="PANTHER" id="PTHR42831">
    <property type="entry name" value="FE-S PROTEIN MATURATION AUXILIARY FACTOR YITW"/>
    <property type="match status" value="1"/>
</dbReference>
<evidence type="ECO:0000313" key="2">
    <source>
        <dbReference type="EMBL" id="MFC4597783.1"/>
    </source>
</evidence>